<feature type="compositionally biased region" description="Basic and acidic residues" evidence="17">
    <location>
        <begin position="56"/>
        <end position="77"/>
    </location>
</feature>
<comment type="subcellular location">
    <subcellularLocation>
        <location evidence="1">Golgi apparatus membrane</location>
        <topology evidence="1">Single-pass type II membrane protein</topology>
    </subcellularLocation>
</comment>
<evidence type="ECO:0000256" key="16">
    <source>
        <dbReference type="ARBA" id="ARBA00052285"/>
    </source>
</evidence>
<evidence type="ECO:0000256" key="3">
    <source>
        <dbReference type="ARBA" id="ARBA00006003"/>
    </source>
</evidence>
<evidence type="ECO:0000256" key="4">
    <source>
        <dbReference type="ARBA" id="ARBA00022676"/>
    </source>
</evidence>
<dbReference type="EC" id="2.4.3.3" evidence="14"/>
<dbReference type="CDD" id="cd23973">
    <property type="entry name" value="GT29_ST6GALNAC1"/>
    <property type="match status" value="1"/>
</dbReference>
<comment type="similarity">
    <text evidence="3">Belongs to the glycosyltransferase 29 family.</text>
</comment>
<dbReference type="AlphaFoldDB" id="A0A852HSB9"/>
<sequence length="508" mass="58734">FRKLNIFRHASETQQVDTQEQQGLNYSDNGNPRSILKVTVGGHITRLKDVVEKTPRWKGKEERKETMKPAMRVKEAEENTAVKPPPQLEGIKKTTVKTTPVVQENKGKTTVRPAPWGEETKEKITVKPLPREKGGKERAQAKPKAPPASMKTVRPAPQAAAVTQKRKLSAATFTSEPQWDFEDEYLLDHSSPPSTCSESVRARAAKSDWLQDLFLPNITLFIDKRYFSDSEWNRLEHFIPPFGFMDLNYSLVKEVISLLPPKPHQQLLLANHDSKVPTCISCAVVGNGGILNNSGMGQEIDSHDYVFRVSGAVIKGYEKDVGTKTSFYGFTAYSLVSSLQILGHRGFSNIPQDKHVRYIHFLEGARDYEWLEALLFNKDIRKGFLNLRGEKPRQKFDKDFTMDKYLVVHPDFLRYLKNRFLKSKNLQKHYWRLYRPTTGAFLLLTALHLCDQVSAYGYITEGHEKYSNHYYDKDWKRLIFYINHDFNLEKKVWKRLHDENIIKLYQRT</sequence>
<evidence type="ECO:0000256" key="10">
    <source>
        <dbReference type="ARBA" id="ARBA00023136"/>
    </source>
</evidence>
<protein>
    <recommendedName>
        <fullName evidence="14">alpha-N-acetylgalactosaminide alpha-2,6-sialyltransferase</fullName>
        <ecNumber evidence="14">2.4.3.3</ecNumber>
    </recommendedName>
</protein>
<feature type="region of interest" description="Disordered" evidence="17">
    <location>
        <begin position="128"/>
        <end position="156"/>
    </location>
</feature>
<dbReference type="Gene3D" id="3.90.1480.20">
    <property type="entry name" value="Glycosyl transferase family 29"/>
    <property type="match status" value="1"/>
</dbReference>
<evidence type="ECO:0000256" key="5">
    <source>
        <dbReference type="ARBA" id="ARBA00022679"/>
    </source>
</evidence>
<evidence type="ECO:0000256" key="12">
    <source>
        <dbReference type="ARBA" id="ARBA00023180"/>
    </source>
</evidence>
<keyword evidence="7" id="KW-0735">Signal-anchor</keyword>
<comment type="catalytic activity">
    <reaction evidence="16">
        <text>a 3-O-[N-acetyl-alpha-D-galactosaminyl]-L-threonyl-[protein] + CMP-N-acetyl-beta-neuraminate = a 3-O-[N-acetyl-alpha-neuraminosyl-(2-&gt;6)-N-acetyl-alpha-D-galactosaminyl]-L-threonyl-[protein] + CMP + H(+)</text>
        <dbReference type="Rhea" id="RHEA:81643"/>
        <dbReference type="Rhea" id="RHEA-COMP:11689"/>
        <dbReference type="Rhea" id="RHEA-COMP:19720"/>
        <dbReference type="ChEBI" id="CHEBI:15378"/>
        <dbReference type="ChEBI" id="CHEBI:57812"/>
        <dbReference type="ChEBI" id="CHEBI:60377"/>
        <dbReference type="ChEBI" id="CHEBI:87075"/>
        <dbReference type="ChEBI" id="CHEBI:231970"/>
    </reaction>
    <physiologicalReaction direction="left-to-right" evidence="16">
        <dbReference type="Rhea" id="RHEA:81644"/>
    </physiologicalReaction>
</comment>
<evidence type="ECO:0000256" key="1">
    <source>
        <dbReference type="ARBA" id="ARBA00004323"/>
    </source>
</evidence>
<feature type="region of interest" description="Disordered" evidence="17">
    <location>
        <begin position="12"/>
        <end position="31"/>
    </location>
</feature>
<comment type="catalytic activity">
    <reaction evidence="13">
        <text>a beta-D-galactosyl-(1-&gt;3)-N-acetyl-alpha-D-galactosaminyl derivative + CMP-N-acetyl-beta-neuraminate = a beta-D-galactosyl-(1-&gt;3)-[N-acetyl-alpha-neuraminyl-(2-&gt;6)]-N-acetyl-alpha-D-galactosaminyl derivative + CMP + H(+)</text>
        <dbReference type="Rhea" id="RHEA:11136"/>
        <dbReference type="ChEBI" id="CHEBI:15378"/>
        <dbReference type="ChEBI" id="CHEBI:57812"/>
        <dbReference type="ChEBI" id="CHEBI:60377"/>
        <dbReference type="ChEBI" id="CHEBI:133470"/>
        <dbReference type="ChEBI" id="CHEBI:140764"/>
        <dbReference type="EC" id="2.4.3.3"/>
    </reaction>
    <physiologicalReaction direction="left-to-right" evidence="13">
        <dbReference type="Rhea" id="RHEA:11137"/>
    </physiologicalReaction>
</comment>
<keyword evidence="12" id="KW-0325">Glycoprotein</keyword>
<dbReference type="GO" id="GO:1901137">
    <property type="term" value="P:carbohydrate derivative biosynthetic process"/>
    <property type="evidence" value="ECO:0007669"/>
    <property type="project" value="UniProtKB-ARBA"/>
</dbReference>
<dbReference type="GO" id="GO:0009312">
    <property type="term" value="P:oligosaccharide biosynthetic process"/>
    <property type="evidence" value="ECO:0007669"/>
    <property type="project" value="TreeGrafter"/>
</dbReference>
<dbReference type="Pfam" id="PF00777">
    <property type="entry name" value="Glyco_transf_29"/>
    <property type="match status" value="1"/>
</dbReference>
<keyword evidence="6" id="KW-0812">Transmembrane</keyword>
<feature type="region of interest" description="Disordered" evidence="17">
    <location>
        <begin position="56"/>
        <end position="87"/>
    </location>
</feature>
<comment type="pathway">
    <text evidence="2">Protein modification; protein glycosylation.</text>
</comment>
<keyword evidence="4 18" id="KW-0328">Glycosyltransferase</keyword>
<evidence type="ECO:0000256" key="15">
    <source>
        <dbReference type="ARBA" id="ARBA00050664"/>
    </source>
</evidence>
<evidence type="ECO:0000313" key="18">
    <source>
        <dbReference type="EMBL" id="NXX31534.1"/>
    </source>
</evidence>
<gene>
    <name evidence="18" type="primary">St6galnac1</name>
    <name evidence="18" type="ORF">NICCHL_R07101</name>
</gene>
<dbReference type="FunFam" id="3.90.1480.20:FF:000013">
    <property type="entry name" value="ST6 N-acetylgalactosaminide alpha-2,6-sialyltransferase 1"/>
    <property type="match status" value="1"/>
</dbReference>
<keyword evidence="5 18" id="KW-0808">Transferase</keyword>
<dbReference type="PANTHER" id="PTHR45941:SF1">
    <property type="entry name" value="ALPHA-N-ACETYLGALACTOSAMINIDE ALPHA-2,6-SIALYLTRANSFERASE 1"/>
    <property type="match status" value="1"/>
</dbReference>
<evidence type="ECO:0000256" key="11">
    <source>
        <dbReference type="ARBA" id="ARBA00023157"/>
    </source>
</evidence>
<evidence type="ECO:0000256" key="9">
    <source>
        <dbReference type="ARBA" id="ARBA00023034"/>
    </source>
</evidence>
<evidence type="ECO:0000313" key="19">
    <source>
        <dbReference type="Proteomes" id="UP000653383"/>
    </source>
</evidence>
<keyword evidence="9" id="KW-0333">Golgi apparatus</keyword>
<keyword evidence="11" id="KW-1015">Disulfide bond</keyword>
<feature type="non-terminal residue" evidence="18">
    <location>
        <position position="1"/>
    </location>
</feature>
<dbReference type="Proteomes" id="UP000653383">
    <property type="component" value="Unassembled WGS sequence"/>
</dbReference>
<dbReference type="EMBL" id="WAAE01015312">
    <property type="protein sequence ID" value="NXX31534.1"/>
    <property type="molecule type" value="Genomic_DNA"/>
</dbReference>
<accession>A0A852HSB9</accession>
<reference evidence="18" key="1">
    <citation type="submission" date="2020-02" db="EMBL/GenBank/DDBJ databases">
        <title>Bird 10,000 Genomes (B10K) Project - Family phase.</title>
        <authorList>
            <person name="Zhang G."/>
        </authorList>
    </citation>
    <scope>NUCLEOTIDE SEQUENCE</scope>
    <source>
        <strain evidence="18">B10K-DU-002-40</strain>
        <tissue evidence="18">Muscle</tissue>
    </source>
</reference>
<evidence type="ECO:0000256" key="13">
    <source>
        <dbReference type="ARBA" id="ARBA00036348"/>
    </source>
</evidence>
<dbReference type="GO" id="GO:0001665">
    <property type="term" value="F:alpha-N-acetylgalactosaminide alpha-2,6-sialyltransferase activity"/>
    <property type="evidence" value="ECO:0007669"/>
    <property type="project" value="UniProtKB-EC"/>
</dbReference>
<feature type="non-terminal residue" evidence="18">
    <location>
        <position position="508"/>
    </location>
</feature>
<evidence type="ECO:0000256" key="17">
    <source>
        <dbReference type="SAM" id="MobiDB-lite"/>
    </source>
</evidence>
<comment type="caution">
    <text evidence="18">The sequence shown here is derived from an EMBL/GenBank/DDBJ whole genome shotgun (WGS) entry which is preliminary data.</text>
</comment>
<dbReference type="InterPro" id="IPR038578">
    <property type="entry name" value="GT29-like_sf"/>
</dbReference>
<dbReference type="GO" id="GO:0000139">
    <property type="term" value="C:Golgi membrane"/>
    <property type="evidence" value="ECO:0007669"/>
    <property type="project" value="UniProtKB-SubCell"/>
</dbReference>
<keyword evidence="19" id="KW-1185">Reference proteome</keyword>
<evidence type="ECO:0000256" key="7">
    <source>
        <dbReference type="ARBA" id="ARBA00022968"/>
    </source>
</evidence>
<name>A0A852HSB9_9PASS</name>
<proteinExistence type="inferred from homology"/>
<keyword evidence="8" id="KW-1133">Transmembrane helix</keyword>
<dbReference type="OrthoDB" id="10264956at2759"/>
<evidence type="ECO:0000256" key="6">
    <source>
        <dbReference type="ARBA" id="ARBA00022692"/>
    </source>
</evidence>
<evidence type="ECO:0000256" key="2">
    <source>
        <dbReference type="ARBA" id="ARBA00004922"/>
    </source>
</evidence>
<keyword evidence="10" id="KW-0472">Membrane</keyword>
<comment type="catalytic activity">
    <reaction evidence="15">
        <text>a 3-O-[N-acetyl-alpha-neuraminyl-(2-&gt;3)-beta-D-galactosyl-(1-&gt;3)-N-acetyl-alpha-D-galactosaminyl]-L-threonyl-[protein] + CMP-N-acetyl-beta-neuraminate = a 3-O-{alpha-Neu5Ac-(2-&gt;3)-beta-D-Gal-(1-&gt;3)-[alpha-Neu5Ac-(2-&gt;6)]-alpha-D-GalNAc}-L-threonyl-[protein] + CMP + H(+)</text>
        <dbReference type="Rhea" id="RHEA:81659"/>
        <dbReference type="Rhea" id="RHEA-COMP:14417"/>
        <dbReference type="Rhea" id="RHEA-COMP:16763"/>
        <dbReference type="ChEBI" id="CHEBI:15378"/>
        <dbReference type="ChEBI" id="CHEBI:57812"/>
        <dbReference type="ChEBI" id="CHEBI:60377"/>
        <dbReference type="ChEBI" id="CHEBI:139598"/>
        <dbReference type="ChEBI" id="CHEBI:156398"/>
    </reaction>
    <physiologicalReaction direction="left-to-right" evidence="15">
        <dbReference type="Rhea" id="RHEA:81660"/>
    </physiologicalReaction>
</comment>
<dbReference type="PANTHER" id="PTHR45941">
    <property type="entry name" value="ALPHA-N-ACETYLGALACTOSAMINIDE ALPHA-2,6-SIALYLTRANSFERASE 2-LIKE-RELATED"/>
    <property type="match status" value="1"/>
</dbReference>
<organism evidence="18 19">
    <name type="scientific">Nicator chloris</name>
    <dbReference type="NCBI Taxonomy" id="237433"/>
    <lineage>
        <taxon>Eukaryota</taxon>
        <taxon>Metazoa</taxon>
        <taxon>Chordata</taxon>
        <taxon>Craniata</taxon>
        <taxon>Vertebrata</taxon>
        <taxon>Euteleostomi</taxon>
        <taxon>Archelosauria</taxon>
        <taxon>Archosauria</taxon>
        <taxon>Dinosauria</taxon>
        <taxon>Saurischia</taxon>
        <taxon>Theropoda</taxon>
        <taxon>Coelurosauria</taxon>
        <taxon>Aves</taxon>
        <taxon>Neognathae</taxon>
        <taxon>Neoaves</taxon>
        <taxon>Telluraves</taxon>
        <taxon>Australaves</taxon>
        <taxon>Passeriformes</taxon>
        <taxon>Sylvioidea</taxon>
        <taxon>Pycnonotidae</taxon>
        <taxon>Nicator</taxon>
    </lineage>
</organism>
<evidence type="ECO:0000256" key="14">
    <source>
        <dbReference type="ARBA" id="ARBA00039109"/>
    </source>
</evidence>
<feature type="compositionally biased region" description="Basic and acidic residues" evidence="17">
    <location>
        <begin position="128"/>
        <end position="140"/>
    </location>
</feature>
<dbReference type="InterPro" id="IPR001675">
    <property type="entry name" value="Glyco_trans_29"/>
</dbReference>
<evidence type="ECO:0000256" key="8">
    <source>
        <dbReference type="ARBA" id="ARBA00022989"/>
    </source>
</evidence>